<gene>
    <name evidence="1" type="ORF">CH378_12560</name>
</gene>
<proteinExistence type="predicted"/>
<name>A0ABX4N7Y9_9LEPT</name>
<reference evidence="1 2" key="1">
    <citation type="submission" date="2017-07" db="EMBL/GenBank/DDBJ databases">
        <title>Leptospira spp. isolated from tropical soils.</title>
        <authorList>
            <person name="Thibeaux R."/>
            <person name="Iraola G."/>
            <person name="Ferres I."/>
            <person name="Bierque E."/>
            <person name="Girault D."/>
            <person name="Soupe-Gilbert M.-E."/>
            <person name="Picardeau M."/>
            <person name="Goarant C."/>
        </authorList>
    </citation>
    <scope>NUCLEOTIDE SEQUENCE [LARGE SCALE GENOMIC DNA]</scope>
    <source>
        <strain evidence="1 2">JW2-C-B1</strain>
    </source>
</reference>
<evidence type="ECO:0000313" key="1">
    <source>
        <dbReference type="EMBL" id="PJZ29509.1"/>
    </source>
</evidence>
<sequence>MKLQLKASLLVKATIKMERGFKMINKLFLKTLLLLFLFGCSPNSNKETLTNGSLDNLNIFNIVSIGRNQFTSNFIRNKNDLYVTNGRVFSTVIKGKTLYIGGFFDYVGPETGHFAVVNTDGNVLPEFPYIEGQIEAIVSDGKGGWFVGGYLEKVNGVNRPGLIHINPDNSWDEKWDAQMPSGSGVKSMVVYQSNLYVGGSFFSIGGMNVRNLAKLDLTTGQADENWNFDTQGYYVSDLTLVQNFRRLESTLYIAGSFVNVQNATRTNLASIDLRTNRLNSWAPIVSGNNGGAVFDLEVEGSIAYIGGSFIKVGSEERVCLAAIDRITSELKNWNPVVSGTVEEVEVANGIVFIGGGFFQVAGQSLPYLAAINAQTGVPLAWNPNPNGSIYALKLQDNILYVGGSFKTINSKTRLYGAAYSLNDFQLTNWHPKLDNYILTIATDNERLGLGGFFSSVGGKVRSNLAALDVITGTVTDWQPVSDSFILTMFATDSRIYVGGTFDKIGAYQRERLAAIDPDTGGVLSWKANASYTENPHSVLSIDVKDGVVYFGGFFNQVNGIPRNNLAAVEESSGIVKDWKADTNSVVNVIKIVNENLYVGGQFSQLNGSFRSNIGAVDLSTGRVLDWNPAVTGGQTYTEVKAMETIDSDLYIGGHFSDVSGNKRSNLAAINLYDSTVQDWNPNICADPNSSSISSLKFYNSQLYVGGQFYSSDRIIQNLTVFKKSSSEPIRNWLPNPDGPVDSILFSPDFQNDIFVSGQFWKTFDEEHRSISRIPKASLPQ</sequence>
<dbReference type="PANTHER" id="PTHR31778">
    <property type="entry name" value="BUD SITE SELECTION PROTEIN RAX2"/>
    <property type="match status" value="1"/>
</dbReference>
<dbReference type="SUPFAM" id="SSF50998">
    <property type="entry name" value="Quinoprotein alcohol dehydrogenase-like"/>
    <property type="match status" value="1"/>
</dbReference>
<dbReference type="PANTHER" id="PTHR31778:SF2">
    <property type="entry name" value="BUD SITE SELECTION PROTEIN RAX2"/>
    <property type="match status" value="1"/>
</dbReference>
<dbReference type="InterPro" id="IPR011047">
    <property type="entry name" value="Quinoprotein_ADH-like_sf"/>
</dbReference>
<comment type="caution">
    <text evidence="1">The sequence shown here is derived from an EMBL/GenBank/DDBJ whole genome shotgun (WGS) entry which is preliminary data.</text>
</comment>
<protein>
    <recommendedName>
        <fullName evidence="3">Kelch-like protein</fullName>
    </recommendedName>
</protein>
<dbReference type="InterPro" id="IPR011043">
    <property type="entry name" value="Gal_Oxase/kelch_b-propeller"/>
</dbReference>
<dbReference type="Proteomes" id="UP000231919">
    <property type="component" value="Unassembled WGS sequence"/>
</dbReference>
<evidence type="ECO:0008006" key="3">
    <source>
        <dbReference type="Google" id="ProtNLM"/>
    </source>
</evidence>
<dbReference type="EMBL" id="NPDP01000021">
    <property type="protein sequence ID" value="PJZ29509.1"/>
    <property type="molecule type" value="Genomic_DNA"/>
</dbReference>
<organism evidence="1 2">
    <name type="scientific">Leptospira kmetyi</name>
    <dbReference type="NCBI Taxonomy" id="408139"/>
    <lineage>
        <taxon>Bacteria</taxon>
        <taxon>Pseudomonadati</taxon>
        <taxon>Spirochaetota</taxon>
        <taxon>Spirochaetia</taxon>
        <taxon>Leptospirales</taxon>
        <taxon>Leptospiraceae</taxon>
        <taxon>Leptospira</taxon>
    </lineage>
</organism>
<accession>A0ABX4N7Y9</accession>
<dbReference type="SUPFAM" id="SSF50965">
    <property type="entry name" value="Galactose oxidase, central domain"/>
    <property type="match status" value="1"/>
</dbReference>
<evidence type="ECO:0000313" key="2">
    <source>
        <dbReference type="Proteomes" id="UP000231919"/>
    </source>
</evidence>
<keyword evidence="2" id="KW-1185">Reference proteome</keyword>